<dbReference type="InterPro" id="IPR013083">
    <property type="entry name" value="Znf_RING/FYVE/PHD"/>
</dbReference>
<dbReference type="Proteomes" id="UP001390339">
    <property type="component" value="Unassembled WGS sequence"/>
</dbReference>
<dbReference type="Gene3D" id="3.30.40.10">
    <property type="entry name" value="Zinc/RING finger domain, C3HC4 (zinc finger)"/>
    <property type="match status" value="1"/>
</dbReference>
<feature type="compositionally biased region" description="Polar residues" evidence="2">
    <location>
        <begin position="109"/>
        <end position="119"/>
    </location>
</feature>
<keyword evidence="1" id="KW-0479">Metal-binding</keyword>
<organism evidence="4 5">
    <name type="scientific">Apiospora arundinis</name>
    <dbReference type="NCBI Taxonomy" id="335852"/>
    <lineage>
        <taxon>Eukaryota</taxon>
        <taxon>Fungi</taxon>
        <taxon>Dikarya</taxon>
        <taxon>Ascomycota</taxon>
        <taxon>Pezizomycotina</taxon>
        <taxon>Sordariomycetes</taxon>
        <taxon>Xylariomycetidae</taxon>
        <taxon>Amphisphaeriales</taxon>
        <taxon>Apiosporaceae</taxon>
        <taxon>Apiospora</taxon>
    </lineage>
</organism>
<sequence>MSSDRSGTPDSTLDIDRRATYLAQFRTVTISNRPASPSESQERPAVSNLIADYRDRAQPRRTTRSQSTTTRITTRTTEHQSGTRSSSRRSNSRPERCHRSHLDDRREISSSAPSNSSLMQRAVRDVLKRAATELSGRSQKHYSEQESFVPSPKITFLIDQPKLMCQICQVTTLKLPSGCDDADRPQPGDFDYDETEDATPAILPCGHVACTSCLSSWLAVNDGCPFCREEHRHPHCGHRVGHRSLTHSTIASLPPTKPEGGKIAADCEPCSVRTRERCARDKMIALAERYSAARREAEQRPESGEALKTLKKAKKAFERCELDVRYEEVMAEHTAW</sequence>
<evidence type="ECO:0000256" key="1">
    <source>
        <dbReference type="PROSITE-ProRule" id="PRU00175"/>
    </source>
</evidence>
<proteinExistence type="predicted"/>
<keyword evidence="1" id="KW-0863">Zinc-finger</keyword>
<protein>
    <recommendedName>
        <fullName evidence="3">RING-type domain-containing protein</fullName>
    </recommendedName>
</protein>
<keyword evidence="5" id="KW-1185">Reference proteome</keyword>
<evidence type="ECO:0000313" key="5">
    <source>
        <dbReference type="Proteomes" id="UP001390339"/>
    </source>
</evidence>
<dbReference type="PROSITE" id="PS50089">
    <property type="entry name" value="ZF_RING_2"/>
    <property type="match status" value="1"/>
</dbReference>
<dbReference type="SUPFAM" id="SSF57850">
    <property type="entry name" value="RING/U-box"/>
    <property type="match status" value="1"/>
</dbReference>
<dbReference type="Pfam" id="PF13639">
    <property type="entry name" value="zf-RING_2"/>
    <property type="match status" value="1"/>
</dbReference>
<gene>
    <name evidence="4" type="ORF">PGQ11_013739</name>
</gene>
<comment type="caution">
    <text evidence="4">The sequence shown here is derived from an EMBL/GenBank/DDBJ whole genome shotgun (WGS) entry which is preliminary data.</text>
</comment>
<feature type="compositionally biased region" description="Basic and acidic residues" evidence="2">
    <location>
        <begin position="92"/>
        <end position="108"/>
    </location>
</feature>
<dbReference type="SMART" id="SM00184">
    <property type="entry name" value="RING"/>
    <property type="match status" value="1"/>
</dbReference>
<name>A0ABR2HQW2_9PEZI</name>
<feature type="region of interest" description="Disordered" evidence="2">
    <location>
        <begin position="28"/>
        <end position="121"/>
    </location>
</feature>
<feature type="domain" description="RING-type" evidence="3">
    <location>
        <begin position="165"/>
        <end position="228"/>
    </location>
</feature>
<dbReference type="InterPro" id="IPR001841">
    <property type="entry name" value="Znf_RING"/>
</dbReference>
<keyword evidence="1" id="KW-0862">Zinc</keyword>
<feature type="compositionally biased region" description="Low complexity" evidence="2">
    <location>
        <begin position="64"/>
        <end position="75"/>
    </location>
</feature>
<evidence type="ECO:0000259" key="3">
    <source>
        <dbReference type="PROSITE" id="PS50089"/>
    </source>
</evidence>
<dbReference type="EMBL" id="JAPCWZ010000009">
    <property type="protein sequence ID" value="KAK8851260.1"/>
    <property type="molecule type" value="Genomic_DNA"/>
</dbReference>
<evidence type="ECO:0000313" key="4">
    <source>
        <dbReference type="EMBL" id="KAK8851260.1"/>
    </source>
</evidence>
<feature type="compositionally biased region" description="Polar residues" evidence="2">
    <location>
        <begin position="28"/>
        <end position="39"/>
    </location>
</feature>
<accession>A0ABR2HQW2</accession>
<evidence type="ECO:0000256" key="2">
    <source>
        <dbReference type="SAM" id="MobiDB-lite"/>
    </source>
</evidence>
<reference evidence="4 5" key="1">
    <citation type="journal article" date="2024" name="IMA Fungus">
        <title>Apiospora arundinis, a panoply of carbohydrate-active enzymes and secondary metabolites.</title>
        <authorList>
            <person name="Sorensen T."/>
            <person name="Petersen C."/>
            <person name="Muurmann A.T."/>
            <person name="Christiansen J.V."/>
            <person name="Brundto M.L."/>
            <person name="Overgaard C.K."/>
            <person name="Boysen A.T."/>
            <person name="Wollenberg R.D."/>
            <person name="Larsen T.O."/>
            <person name="Sorensen J.L."/>
            <person name="Nielsen K.L."/>
            <person name="Sondergaard T.E."/>
        </authorList>
    </citation>
    <scope>NUCLEOTIDE SEQUENCE [LARGE SCALE GENOMIC DNA]</scope>
    <source>
        <strain evidence="4 5">AAU 773</strain>
    </source>
</reference>